<dbReference type="SMART" id="SM00534">
    <property type="entry name" value="MUTSac"/>
    <property type="match status" value="1"/>
</dbReference>
<evidence type="ECO:0000256" key="6">
    <source>
        <dbReference type="ARBA" id="ARBA00023204"/>
    </source>
</evidence>
<keyword evidence="5" id="KW-0238">DNA-binding</keyword>
<dbReference type="GO" id="GO:0005739">
    <property type="term" value="C:mitochondrion"/>
    <property type="evidence" value="ECO:0007669"/>
    <property type="project" value="TreeGrafter"/>
</dbReference>
<evidence type="ECO:0000313" key="9">
    <source>
        <dbReference type="EMBL" id="KZW00633.1"/>
    </source>
</evidence>
<dbReference type="GO" id="GO:0030983">
    <property type="term" value="F:mismatched DNA binding"/>
    <property type="evidence" value="ECO:0007669"/>
    <property type="project" value="UniProtKB-UniRule"/>
</dbReference>
<dbReference type="Pfam" id="PF00488">
    <property type="entry name" value="MutS_V"/>
    <property type="match status" value="1"/>
</dbReference>
<dbReference type="InterPro" id="IPR007696">
    <property type="entry name" value="DNA_mismatch_repair_MutS_core"/>
</dbReference>
<dbReference type="InterPro" id="IPR016151">
    <property type="entry name" value="DNA_mismatch_repair_MutS_N"/>
</dbReference>
<keyword evidence="3" id="KW-0227">DNA damage</keyword>
<dbReference type="InterPro" id="IPR027417">
    <property type="entry name" value="P-loop_NTPase"/>
</dbReference>
<feature type="region of interest" description="Disordered" evidence="7">
    <location>
        <begin position="1"/>
        <end position="21"/>
    </location>
</feature>
<evidence type="ECO:0000256" key="4">
    <source>
        <dbReference type="ARBA" id="ARBA00022840"/>
    </source>
</evidence>
<proteinExistence type="inferred from homology"/>
<name>A0A165NEJ4_EXIGL</name>
<dbReference type="InterPro" id="IPR045076">
    <property type="entry name" value="MutS"/>
</dbReference>
<dbReference type="SUPFAM" id="SSF48334">
    <property type="entry name" value="DNA repair protein MutS, domain III"/>
    <property type="match status" value="1"/>
</dbReference>
<dbReference type="SMART" id="SM00533">
    <property type="entry name" value="MUTSd"/>
    <property type="match status" value="1"/>
</dbReference>
<dbReference type="Proteomes" id="UP000077266">
    <property type="component" value="Unassembled WGS sequence"/>
</dbReference>
<evidence type="ECO:0000256" key="2">
    <source>
        <dbReference type="ARBA" id="ARBA00022741"/>
    </source>
</evidence>
<dbReference type="InterPro" id="IPR000432">
    <property type="entry name" value="DNA_mismatch_repair_MutS_C"/>
</dbReference>
<comment type="similarity">
    <text evidence="1">Belongs to the DNA mismatch repair MutS family.</text>
</comment>
<dbReference type="OrthoDB" id="2534523at2759"/>
<dbReference type="Gene3D" id="3.40.50.300">
    <property type="entry name" value="P-loop containing nucleotide triphosphate hydrolases"/>
    <property type="match status" value="1"/>
</dbReference>
<dbReference type="PANTHER" id="PTHR11361">
    <property type="entry name" value="DNA MISMATCH REPAIR PROTEIN MUTS FAMILY MEMBER"/>
    <property type="match status" value="1"/>
</dbReference>
<dbReference type="STRING" id="1314781.A0A165NEJ4"/>
<dbReference type="EMBL" id="KV425899">
    <property type="protein sequence ID" value="KZW00633.1"/>
    <property type="molecule type" value="Genomic_DNA"/>
</dbReference>
<dbReference type="SUPFAM" id="SSF52540">
    <property type="entry name" value="P-loop containing nucleoside triphosphate hydrolases"/>
    <property type="match status" value="1"/>
</dbReference>
<gene>
    <name evidence="9" type="ORF">EXIGLDRAFT_720868</name>
</gene>
<dbReference type="GO" id="GO:0140664">
    <property type="term" value="F:ATP-dependent DNA damage sensor activity"/>
    <property type="evidence" value="ECO:0007669"/>
    <property type="project" value="InterPro"/>
</dbReference>
<dbReference type="Pfam" id="PF01624">
    <property type="entry name" value="MutS_I"/>
    <property type="match status" value="1"/>
</dbReference>
<evidence type="ECO:0000259" key="8">
    <source>
        <dbReference type="PROSITE" id="PS00486"/>
    </source>
</evidence>
<organism evidence="9 10">
    <name type="scientific">Exidia glandulosa HHB12029</name>
    <dbReference type="NCBI Taxonomy" id="1314781"/>
    <lineage>
        <taxon>Eukaryota</taxon>
        <taxon>Fungi</taxon>
        <taxon>Dikarya</taxon>
        <taxon>Basidiomycota</taxon>
        <taxon>Agaricomycotina</taxon>
        <taxon>Agaricomycetes</taxon>
        <taxon>Auriculariales</taxon>
        <taxon>Exidiaceae</taxon>
        <taxon>Exidia</taxon>
    </lineage>
</organism>
<evidence type="ECO:0000256" key="1">
    <source>
        <dbReference type="ARBA" id="ARBA00006271"/>
    </source>
</evidence>
<dbReference type="InParanoid" id="A0A165NEJ4"/>
<dbReference type="FunFam" id="3.40.50.300:FF:001238">
    <property type="entry name" value="DNA mismatch repair protein"/>
    <property type="match status" value="1"/>
</dbReference>
<evidence type="ECO:0000313" key="10">
    <source>
        <dbReference type="Proteomes" id="UP000077266"/>
    </source>
</evidence>
<evidence type="ECO:0000256" key="3">
    <source>
        <dbReference type="ARBA" id="ARBA00022763"/>
    </source>
</evidence>
<dbReference type="InterPro" id="IPR036187">
    <property type="entry name" value="DNA_mismatch_repair_MutS_sf"/>
</dbReference>
<dbReference type="SUPFAM" id="SSF53150">
    <property type="entry name" value="DNA repair protein MutS, domain II"/>
    <property type="match status" value="1"/>
</dbReference>
<sequence>MPPSFTTLDGIVRAPLPTFDGGIAVKPRIRKLIEKAAADDSDDASTELQDDPEDPDSTGEDESNDTTRNDAVDEPQVSSSDSEPPPKRTRRKKVAEFASESPQVPTGDEGSPVKPRRKRKSSTEAAQVPESSDAEVKPKRTRRKKTAVNEDADNGEVAVDPPPPKKRARRTAKVDDSDGVVESAPLRLPKNGLGREVRENLDKFPHCILLTRVGSFYESYFEQAAEVAKLLNIKLTSRPWDGTRVLMCGFPLMHLDKYLKVLVQTNKRFVAMCEEFRLPSSNPLEKAFERRVTRVLTPGTLIDESFLNHYQNNYLLAVGRVSDEESSKLGIAWMDVSTGEFFAQNSSMETLRDDVARIGPQEVVIDRALQLSPDDPLRRLLTEEECFVSYVAPEQRAIDTSAESTDLAPMSDTTDDITAVADDPTASPVDDSDSDISPSVFSPHETAAIHLLTSFLHENLMEHMPGALVPAQQASSTRMQIDAHTIKALEIREGMREGGATGSLLSVVKRTTTSSGTRLLARWLCAPSSSLAEINARQGLVALFLRLEHLRKDIFEMLRRIEDASRIVQRFLLGRGDAEDLAAIRDTIRLWAQIKSRIELERVLDSQTNGTADWAGLDMLMGKMKDLSALVQRIDLAIYDRPGKTMLGSPAEEDPENERDEEADPDTSTPSVIAGTFKPSIKPDFSPELQNLHDQLQTLYTARDALQERLQRRYDAPSLALRFNPGWGFHVHIGKAKRDLVKIDASTLFVPIAQSGSTKAFFLKEWFQTGNAIAATIMAIQASERDTFEKLRDEVNAEAAALRRNARIMDEIDVTLSFASLAHEMRLVRPVLTDSKVFHVVNGRHPTVELGLLDSGRQFTPNTVHLKPTSRLHVITGPNMAGKSTLLRQTALIAILAQIGSYVPADAAELGIVDKVFSRVGAKDDLFRDRSTFMVEMLETAEILRKATDRSLVIMDEVGRGTTVRDGLAIAFATLQHLYSVNECRALFATHFHEVADMLGYVEGSEPGIDSSLDNVFAHVGFFCTGVDETEDGHFAYSHRLRPGVNRDSHGLKVAALAGMPRSAMDVASGALSWLKTHQGQWAGKREELQVLGRKLSSATSSSSTSPPSDS</sequence>
<evidence type="ECO:0000256" key="7">
    <source>
        <dbReference type="SAM" id="MobiDB-lite"/>
    </source>
</evidence>
<feature type="domain" description="DNA mismatch repair proteins mutS family" evidence="8">
    <location>
        <begin position="951"/>
        <end position="967"/>
    </location>
</feature>
<dbReference type="PROSITE" id="PS00486">
    <property type="entry name" value="DNA_MISMATCH_REPAIR_2"/>
    <property type="match status" value="1"/>
</dbReference>
<feature type="region of interest" description="Disordered" evidence="7">
    <location>
        <begin position="645"/>
        <end position="672"/>
    </location>
</feature>
<dbReference type="Gene3D" id="3.40.1170.10">
    <property type="entry name" value="DNA repair protein MutS, domain I"/>
    <property type="match status" value="1"/>
</dbReference>
<dbReference type="AlphaFoldDB" id="A0A165NEJ4"/>
<dbReference type="GO" id="GO:0006298">
    <property type="term" value="P:mismatch repair"/>
    <property type="evidence" value="ECO:0007669"/>
    <property type="project" value="InterPro"/>
</dbReference>
<dbReference type="Gene3D" id="3.30.420.110">
    <property type="entry name" value="MutS, connector domain"/>
    <property type="match status" value="1"/>
</dbReference>
<dbReference type="GO" id="GO:0005634">
    <property type="term" value="C:nucleus"/>
    <property type="evidence" value="ECO:0007669"/>
    <property type="project" value="TreeGrafter"/>
</dbReference>
<dbReference type="Pfam" id="PF05192">
    <property type="entry name" value="MutS_III"/>
    <property type="match status" value="1"/>
</dbReference>
<evidence type="ECO:0000256" key="5">
    <source>
        <dbReference type="ARBA" id="ARBA00023125"/>
    </source>
</evidence>
<dbReference type="FunCoup" id="A0A165NEJ4">
    <property type="interactions" value="348"/>
</dbReference>
<keyword evidence="4" id="KW-0067">ATP-binding</keyword>
<keyword evidence="6" id="KW-0234">DNA repair</keyword>
<protein>
    <recommendedName>
        <fullName evidence="8">DNA mismatch repair proteins mutS family domain-containing protein</fullName>
    </recommendedName>
</protein>
<dbReference type="InterPro" id="IPR007860">
    <property type="entry name" value="DNA_mmatch_repair_MutS_con_dom"/>
</dbReference>
<dbReference type="InterPro" id="IPR036678">
    <property type="entry name" value="MutS_con_dom_sf"/>
</dbReference>
<dbReference type="SUPFAM" id="SSF55271">
    <property type="entry name" value="DNA repair protein MutS, domain I"/>
    <property type="match status" value="1"/>
</dbReference>
<dbReference type="PANTHER" id="PTHR11361:SF34">
    <property type="entry name" value="DNA MISMATCH REPAIR PROTEIN MSH1, MITOCHONDRIAL"/>
    <property type="match status" value="1"/>
</dbReference>
<reference evidence="9 10" key="1">
    <citation type="journal article" date="2016" name="Mol. Biol. Evol.">
        <title>Comparative Genomics of Early-Diverging Mushroom-Forming Fungi Provides Insights into the Origins of Lignocellulose Decay Capabilities.</title>
        <authorList>
            <person name="Nagy L.G."/>
            <person name="Riley R."/>
            <person name="Tritt A."/>
            <person name="Adam C."/>
            <person name="Daum C."/>
            <person name="Floudas D."/>
            <person name="Sun H."/>
            <person name="Yadav J.S."/>
            <person name="Pangilinan J."/>
            <person name="Larsson K.H."/>
            <person name="Matsuura K."/>
            <person name="Barry K."/>
            <person name="Labutti K."/>
            <person name="Kuo R."/>
            <person name="Ohm R.A."/>
            <person name="Bhattacharya S.S."/>
            <person name="Shirouzu T."/>
            <person name="Yoshinaga Y."/>
            <person name="Martin F.M."/>
            <person name="Grigoriev I.V."/>
            <person name="Hibbett D.S."/>
        </authorList>
    </citation>
    <scope>NUCLEOTIDE SEQUENCE [LARGE SCALE GENOMIC DNA]</scope>
    <source>
        <strain evidence="9 10">HHB12029</strain>
    </source>
</reference>
<accession>A0A165NEJ4</accession>
<dbReference type="Gene3D" id="1.10.1420.10">
    <property type="match status" value="2"/>
</dbReference>
<dbReference type="Pfam" id="PF05188">
    <property type="entry name" value="MutS_II"/>
    <property type="match status" value="1"/>
</dbReference>
<feature type="compositionally biased region" description="Acidic residues" evidence="7">
    <location>
        <begin position="39"/>
        <end position="64"/>
    </location>
</feature>
<dbReference type="GO" id="GO:0005524">
    <property type="term" value="F:ATP binding"/>
    <property type="evidence" value="ECO:0007669"/>
    <property type="project" value="UniProtKB-UniRule"/>
</dbReference>
<keyword evidence="10" id="KW-1185">Reference proteome</keyword>
<dbReference type="GO" id="GO:0043504">
    <property type="term" value="P:mitochondrial DNA repair"/>
    <property type="evidence" value="ECO:0007669"/>
    <property type="project" value="TreeGrafter"/>
</dbReference>
<keyword evidence="2" id="KW-0547">Nucleotide-binding</keyword>
<feature type="region of interest" description="Disordered" evidence="7">
    <location>
        <begin position="36"/>
        <end position="186"/>
    </location>
</feature>
<feature type="compositionally biased region" description="Acidic residues" evidence="7">
    <location>
        <begin position="651"/>
        <end position="665"/>
    </location>
</feature>
<dbReference type="InterPro" id="IPR007695">
    <property type="entry name" value="DNA_mismatch_repair_MutS-lik_N"/>
</dbReference>